<dbReference type="RefSeq" id="WP_210056434.1">
    <property type="nucleotide sequence ID" value="NZ_BAAAMH010000020.1"/>
</dbReference>
<dbReference type="Gene3D" id="3.40.50.150">
    <property type="entry name" value="Vaccinia Virus protein VP39"/>
    <property type="match status" value="1"/>
</dbReference>
<evidence type="ECO:0000313" key="2">
    <source>
        <dbReference type="EMBL" id="MBP2417657.1"/>
    </source>
</evidence>
<name>A0ABS4ZAB7_9ACTN</name>
<dbReference type="PANTHER" id="PTHR43591">
    <property type="entry name" value="METHYLTRANSFERASE"/>
    <property type="match status" value="1"/>
</dbReference>
<feature type="domain" description="Methyltransferase type 11" evidence="1">
    <location>
        <begin position="46"/>
        <end position="135"/>
    </location>
</feature>
<dbReference type="Proteomes" id="UP000758168">
    <property type="component" value="Unassembled WGS sequence"/>
</dbReference>
<dbReference type="EMBL" id="JAGIOB010000001">
    <property type="protein sequence ID" value="MBP2417657.1"/>
    <property type="molecule type" value="Genomic_DNA"/>
</dbReference>
<keyword evidence="2" id="KW-0808">Transferase</keyword>
<dbReference type="GO" id="GO:0032259">
    <property type="term" value="P:methylation"/>
    <property type="evidence" value="ECO:0007669"/>
    <property type="project" value="UniProtKB-KW"/>
</dbReference>
<dbReference type="InterPro" id="IPR029063">
    <property type="entry name" value="SAM-dependent_MTases_sf"/>
</dbReference>
<reference evidence="2 3" key="1">
    <citation type="submission" date="2021-03" db="EMBL/GenBank/DDBJ databases">
        <title>Sequencing the genomes of 1000 actinobacteria strains.</title>
        <authorList>
            <person name="Klenk H.-P."/>
        </authorList>
    </citation>
    <scope>NUCLEOTIDE SEQUENCE [LARGE SCALE GENOMIC DNA]</scope>
    <source>
        <strain evidence="2 3">DSM 12936</strain>
    </source>
</reference>
<dbReference type="GO" id="GO:0008168">
    <property type="term" value="F:methyltransferase activity"/>
    <property type="evidence" value="ECO:0007669"/>
    <property type="project" value="UniProtKB-KW"/>
</dbReference>
<dbReference type="Pfam" id="PF08241">
    <property type="entry name" value="Methyltransf_11"/>
    <property type="match status" value="1"/>
</dbReference>
<comment type="caution">
    <text evidence="2">The sequence shown here is derived from an EMBL/GenBank/DDBJ whole genome shotgun (WGS) entry which is preliminary data.</text>
</comment>
<dbReference type="InterPro" id="IPR013216">
    <property type="entry name" value="Methyltransf_11"/>
</dbReference>
<gene>
    <name evidence="2" type="ORF">JOF54_002579</name>
</gene>
<keyword evidence="2" id="KW-0489">Methyltransferase</keyword>
<proteinExistence type="predicted"/>
<sequence length="265" mass="27136">MQSDVVSGTARAAALAHARSFARLCAGTADVLLDLAGAPDPGDRLLDVGTGTGTVAAAARRRGWVAVGVDPDRAVLDLVRRQEDLPLVAAALPRLPHRSGAVDAATANFVVNHVPDPRAATAELLRVVRPGGSVAVTVWPAGGDLARLWADVLAAAGVAAPPSRSLPPALDFDRTAPGLVGLLRDAGGADADAAEVGWVWRVGPADLWAAVEHGLAVVGRTYQAQPASGRRRLRAAFEGLAAERAVDGELRLAVRAVAGVARRSG</sequence>
<dbReference type="CDD" id="cd02440">
    <property type="entry name" value="AdoMet_MTases"/>
    <property type="match status" value="1"/>
</dbReference>
<dbReference type="PANTHER" id="PTHR43591:SF24">
    <property type="entry name" value="2-METHOXY-6-POLYPRENYL-1,4-BENZOQUINOL METHYLASE, MITOCHONDRIAL"/>
    <property type="match status" value="1"/>
</dbReference>
<evidence type="ECO:0000259" key="1">
    <source>
        <dbReference type="Pfam" id="PF08241"/>
    </source>
</evidence>
<protein>
    <submittedName>
        <fullName evidence="2">SAM-dependent methyltransferase</fullName>
    </submittedName>
</protein>
<keyword evidence="3" id="KW-1185">Reference proteome</keyword>
<accession>A0ABS4ZAB7</accession>
<dbReference type="SUPFAM" id="SSF53335">
    <property type="entry name" value="S-adenosyl-L-methionine-dependent methyltransferases"/>
    <property type="match status" value="1"/>
</dbReference>
<organism evidence="2 3">
    <name type="scientific">Microlunatus capsulatus</name>
    <dbReference type="NCBI Taxonomy" id="99117"/>
    <lineage>
        <taxon>Bacteria</taxon>
        <taxon>Bacillati</taxon>
        <taxon>Actinomycetota</taxon>
        <taxon>Actinomycetes</taxon>
        <taxon>Propionibacteriales</taxon>
        <taxon>Propionibacteriaceae</taxon>
        <taxon>Microlunatus</taxon>
    </lineage>
</organism>
<evidence type="ECO:0000313" key="3">
    <source>
        <dbReference type="Proteomes" id="UP000758168"/>
    </source>
</evidence>